<dbReference type="RefSeq" id="WP_168047725.1">
    <property type="nucleotide sequence ID" value="NZ_JAATJR010000002.1"/>
</dbReference>
<reference evidence="3 4" key="1">
    <citation type="submission" date="2020-03" db="EMBL/GenBank/DDBJ databases">
        <title>Roseomonas selenitidurans sp. nov. isolated from soil.</title>
        <authorList>
            <person name="Liu H."/>
        </authorList>
    </citation>
    <scope>NUCLEOTIDE SEQUENCE [LARGE SCALE GENOMIC DNA]</scope>
    <source>
        <strain evidence="3 4">JCM 15073</strain>
    </source>
</reference>
<dbReference type="Proteomes" id="UP000765160">
    <property type="component" value="Unassembled WGS sequence"/>
</dbReference>
<keyword evidence="4" id="KW-1185">Reference proteome</keyword>
<comment type="similarity">
    <text evidence="1">Belongs to the esterase D family.</text>
</comment>
<gene>
    <name evidence="3" type="ORF">HB662_04660</name>
</gene>
<evidence type="ECO:0000256" key="1">
    <source>
        <dbReference type="ARBA" id="ARBA00005622"/>
    </source>
</evidence>
<dbReference type="SUPFAM" id="SSF53474">
    <property type="entry name" value="alpha/beta-Hydrolases"/>
    <property type="match status" value="1"/>
</dbReference>
<dbReference type="InterPro" id="IPR029058">
    <property type="entry name" value="AB_hydrolase_fold"/>
</dbReference>
<dbReference type="Pfam" id="PF00756">
    <property type="entry name" value="Esterase"/>
    <property type="match status" value="1"/>
</dbReference>
<protein>
    <submittedName>
        <fullName evidence="3">Alpha/beta hydrolase</fullName>
    </submittedName>
</protein>
<evidence type="ECO:0000256" key="2">
    <source>
        <dbReference type="ARBA" id="ARBA00022801"/>
    </source>
</evidence>
<dbReference type="InterPro" id="IPR052558">
    <property type="entry name" value="Siderophore_Hydrolase_D"/>
</dbReference>
<dbReference type="GO" id="GO:0016787">
    <property type="term" value="F:hydrolase activity"/>
    <property type="evidence" value="ECO:0007669"/>
    <property type="project" value="UniProtKB-KW"/>
</dbReference>
<keyword evidence="2 3" id="KW-0378">Hydrolase</keyword>
<name>A0ABX1ETU4_9PROT</name>
<dbReference type="PANTHER" id="PTHR40841">
    <property type="entry name" value="SIDEROPHORE TRIACETYLFUSARININE C ESTERASE"/>
    <property type="match status" value="1"/>
</dbReference>
<dbReference type="Gene3D" id="3.40.50.1820">
    <property type="entry name" value="alpha/beta hydrolase"/>
    <property type="match status" value="1"/>
</dbReference>
<dbReference type="PANTHER" id="PTHR40841:SF2">
    <property type="entry name" value="SIDEROPHORE-DEGRADING ESTERASE (EUROFUNG)"/>
    <property type="match status" value="1"/>
</dbReference>
<dbReference type="InterPro" id="IPR000801">
    <property type="entry name" value="Esterase-like"/>
</dbReference>
<dbReference type="EMBL" id="JAAVTX010000002">
    <property type="protein sequence ID" value="NKE44054.1"/>
    <property type="molecule type" value="Genomic_DNA"/>
</dbReference>
<evidence type="ECO:0000313" key="4">
    <source>
        <dbReference type="Proteomes" id="UP000765160"/>
    </source>
</evidence>
<sequence>MVAEDAVRLPRSLARDVAGHRLLVAWPDTPPPPAGHRLLLLLDGNATFATAVAALRLQSGRAEATHVGPALIVGLGHAGDAPHDPVGRQRDYTPPLPDGPPGSGGVAAFIALLEAEILPAIAAQFPLDAGNRAIFGHSLGGLCVAWTLLHRPGLFRHHIAASPSLWWGEGEVLRQAADFAAAPPAAAAGLRLLVTHGGLESHDPAMPPDRQARLAARQLGARASAFATTLAPVLDTVREVAFPGENHGSVLPAALSRSLRFALDPAL</sequence>
<evidence type="ECO:0000313" key="3">
    <source>
        <dbReference type="EMBL" id="NKE44054.1"/>
    </source>
</evidence>
<comment type="caution">
    <text evidence="3">The sequence shown here is derived from an EMBL/GenBank/DDBJ whole genome shotgun (WGS) entry which is preliminary data.</text>
</comment>
<proteinExistence type="inferred from homology"/>
<accession>A0ABX1ETU4</accession>
<organism evidence="3 4">
    <name type="scientific">Falsiroseomonas frigidaquae</name>
    <dbReference type="NCBI Taxonomy" id="487318"/>
    <lineage>
        <taxon>Bacteria</taxon>
        <taxon>Pseudomonadati</taxon>
        <taxon>Pseudomonadota</taxon>
        <taxon>Alphaproteobacteria</taxon>
        <taxon>Acetobacterales</taxon>
        <taxon>Roseomonadaceae</taxon>
        <taxon>Falsiroseomonas</taxon>
    </lineage>
</organism>